<dbReference type="PANTHER" id="PTHR11439">
    <property type="entry name" value="GAG-POL-RELATED RETROTRANSPOSON"/>
    <property type="match status" value="1"/>
</dbReference>
<protein>
    <submittedName>
        <fullName evidence="1">Uncharacterized protein</fullName>
    </submittedName>
</protein>
<dbReference type="EMBL" id="BKCJ010336064">
    <property type="protein sequence ID" value="GEZ87726.1"/>
    <property type="molecule type" value="Genomic_DNA"/>
</dbReference>
<name>A0A699IUS6_TANCI</name>
<comment type="caution">
    <text evidence="1">The sequence shown here is derived from an EMBL/GenBank/DDBJ whole genome shotgun (WGS) entry which is preliminary data.</text>
</comment>
<reference evidence="1" key="1">
    <citation type="journal article" date="2019" name="Sci. Rep.">
        <title>Draft genome of Tanacetum cinerariifolium, the natural source of mosquito coil.</title>
        <authorList>
            <person name="Yamashiro T."/>
            <person name="Shiraishi A."/>
            <person name="Satake H."/>
            <person name="Nakayama K."/>
        </authorList>
    </citation>
    <scope>NUCLEOTIDE SEQUENCE</scope>
</reference>
<dbReference type="AlphaFoldDB" id="A0A699IUS6"/>
<dbReference type="PANTHER" id="PTHR11439:SF483">
    <property type="entry name" value="PEPTIDE SYNTHASE GLIP-LIKE, PUTATIVE (AFU_ORTHOLOGUE AFUA_3G12920)-RELATED"/>
    <property type="match status" value="1"/>
</dbReference>
<proteinExistence type="predicted"/>
<accession>A0A699IUS6</accession>
<evidence type="ECO:0000313" key="1">
    <source>
        <dbReference type="EMBL" id="GEZ87726.1"/>
    </source>
</evidence>
<gene>
    <name evidence="1" type="ORF">Tci_559699</name>
</gene>
<organism evidence="1">
    <name type="scientific">Tanacetum cinerariifolium</name>
    <name type="common">Dalmatian daisy</name>
    <name type="synonym">Chrysanthemum cinerariifolium</name>
    <dbReference type="NCBI Taxonomy" id="118510"/>
    <lineage>
        <taxon>Eukaryota</taxon>
        <taxon>Viridiplantae</taxon>
        <taxon>Streptophyta</taxon>
        <taxon>Embryophyta</taxon>
        <taxon>Tracheophyta</taxon>
        <taxon>Spermatophyta</taxon>
        <taxon>Magnoliopsida</taxon>
        <taxon>eudicotyledons</taxon>
        <taxon>Gunneridae</taxon>
        <taxon>Pentapetalae</taxon>
        <taxon>asterids</taxon>
        <taxon>campanulids</taxon>
        <taxon>Asterales</taxon>
        <taxon>Asteraceae</taxon>
        <taxon>Asteroideae</taxon>
        <taxon>Anthemideae</taxon>
        <taxon>Anthemidinae</taxon>
        <taxon>Tanacetum</taxon>
    </lineage>
</organism>
<sequence length="123" mass="13924">MHATCYCARYQAQPTEKHLTAVKRIFRYLKDTIHMGLWYPKDTGFELTAFSDSNHAGCLDSRKSTSGDYSFHFDKIPMYCDSKVAIAISCNPVQHSRTKHMFVCLVGSIIGCLDIRNLILGDV</sequence>